<feature type="non-terminal residue" evidence="1">
    <location>
        <position position="56"/>
    </location>
</feature>
<organism evidence="1 2">
    <name type="scientific">Cetraspora pellucida</name>
    <dbReference type="NCBI Taxonomy" id="1433469"/>
    <lineage>
        <taxon>Eukaryota</taxon>
        <taxon>Fungi</taxon>
        <taxon>Fungi incertae sedis</taxon>
        <taxon>Mucoromycota</taxon>
        <taxon>Glomeromycotina</taxon>
        <taxon>Glomeromycetes</taxon>
        <taxon>Diversisporales</taxon>
        <taxon>Gigasporaceae</taxon>
        <taxon>Cetraspora</taxon>
    </lineage>
</organism>
<name>A0ACA9NX77_9GLOM</name>
<accession>A0ACA9NX77</accession>
<sequence length="56" mass="6573">MLIVILVIKTIWNLKADPKLATPTSKKKQFIIMNCECRMLLEELNVQERLGKKFKL</sequence>
<dbReference type="Proteomes" id="UP000789366">
    <property type="component" value="Unassembled WGS sequence"/>
</dbReference>
<reference evidence="1" key="1">
    <citation type="submission" date="2021-06" db="EMBL/GenBank/DDBJ databases">
        <authorList>
            <person name="Kallberg Y."/>
            <person name="Tangrot J."/>
            <person name="Rosling A."/>
        </authorList>
    </citation>
    <scope>NUCLEOTIDE SEQUENCE</scope>
    <source>
        <strain evidence="1">28 12/20/2015</strain>
    </source>
</reference>
<evidence type="ECO:0000313" key="1">
    <source>
        <dbReference type="EMBL" id="CAG8672298.1"/>
    </source>
</evidence>
<evidence type="ECO:0000313" key="2">
    <source>
        <dbReference type="Proteomes" id="UP000789366"/>
    </source>
</evidence>
<gene>
    <name evidence="1" type="ORF">SPELUC_LOCUS9725</name>
</gene>
<keyword evidence="2" id="KW-1185">Reference proteome</keyword>
<comment type="caution">
    <text evidence="1">The sequence shown here is derived from an EMBL/GenBank/DDBJ whole genome shotgun (WGS) entry which is preliminary data.</text>
</comment>
<protein>
    <submittedName>
        <fullName evidence="1">8172_t:CDS:1</fullName>
    </submittedName>
</protein>
<proteinExistence type="predicted"/>
<dbReference type="EMBL" id="CAJVPW010016746">
    <property type="protein sequence ID" value="CAG8672298.1"/>
    <property type="molecule type" value="Genomic_DNA"/>
</dbReference>